<accession>A0AAV4AP83</accession>
<gene>
    <name evidence="2" type="ORF">PoB_003487300</name>
</gene>
<protein>
    <recommendedName>
        <fullName evidence="4">Secreted protein</fullName>
    </recommendedName>
</protein>
<evidence type="ECO:0000256" key="1">
    <source>
        <dbReference type="SAM" id="SignalP"/>
    </source>
</evidence>
<dbReference type="EMBL" id="BLXT01003952">
    <property type="protein sequence ID" value="GFO08368.1"/>
    <property type="molecule type" value="Genomic_DNA"/>
</dbReference>
<name>A0AAV4AP83_9GAST</name>
<feature type="chain" id="PRO_5043685684" description="Secreted protein" evidence="1">
    <location>
        <begin position="25"/>
        <end position="86"/>
    </location>
</feature>
<comment type="caution">
    <text evidence="2">The sequence shown here is derived from an EMBL/GenBank/DDBJ whole genome shotgun (WGS) entry which is preliminary data.</text>
</comment>
<evidence type="ECO:0008006" key="4">
    <source>
        <dbReference type="Google" id="ProtNLM"/>
    </source>
</evidence>
<organism evidence="2 3">
    <name type="scientific">Plakobranchus ocellatus</name>
    <dbReference type="NCBI Taxonomy" id="259542"/>
    <lineage>
        <taxon>Eukaryota</taxon>
        <taxon>Metazoa</taxon>
        <taxon>Spiralia</taxon>
        <taxon>Lophotrochozoa</taxon>
        <taxon>Mollusca</taxon>
        <taxon>Gastropoda</taxon>
        <taxon>Heterobranchia</taxon>
        <taxon>Euthyneura</taxon>
        <taxon>Panpulmonata</taxon>
        <taxon>Sacoglossa</taxon>
        <taxon>Placobranchoidea</taxon>
        <taxon>Plakobranchidae</taxon>
        <taxon>Plakobranchus</taxon>
    </lineage>
</organism>
<feature type="signal peptide" evidence="1">
    <location>
        <begin position="1"/>
        <end position="24"/>
    </location>
</feature>
<reference evidence="2 3" key="1">
    <citation type="journal article" date="2021" name="Elife">
        <title>Chloroplast acquisition without the gene transfer in kleptoplastic sea slugs, Plakobranchus ocellatus.</title>
        <authorList>
            <person name="Maeda T."/>
            <person name="Takahashi S."/>
            <person name="Yoshida T."/>
            <person name="Shimamura S."/>
            <person name="Takaki Y."/>
            <person name="Nagai Y."/>
            <person name="Toyoda A."/>
            <person name="Suzuki Y."/>
            <person name="Arimoto A."/>
            <person name="Ishii H."/>
            <person name="Satoh N."/>
            <person name="Nishiyama T."/>
            <person name="Hasebe M."/>
            <person name="Maruyama T."/>
            <person name="Minagawa J."/>
            <person name="Obokata J."/>
            <person name="Shigenobu S."/>
        </authorList>
    </citation>
    <scope>NUCLEOTIDE SEQUENCE [LARGE SCALE GENOMIC DNA]</scope>
</reference>
<evidence type="ECO:0000313" key="2">
    <source>
        <dbReference type="EMBL" id="GFO08368.1"/>
    </source>
</evidence>
<keyword evidence="3" id="KW-1185">Reference proteome</keyword>
<evidence type="ECO:0000313" key="3">
    <source>
        <dbReference type="Proteomes" id="UP000735302"/>
    </source>
</evidence>
<proteinExistence type="predicted"/>
<keyword evidence="1" id="KW-0732">Signal</keyword>
<dbReference type="Proteomes" id="UP000735302">
    <property type="component" value="Unassembled WGS sequence"/>
</dbReference>
<sequence>MARRRITCIMFAAAFMVALPAARGYCSGTKQPIPRGEHWLIPGARTKHAKPFLLVSRLHEERVPRSCTKKFAPYRSCADLVNHHLP</sequence>
<dbReference type="AlphaFoldDB" id="A0AAV4AP83"/>